<evidence type="ECO:0000256" key="1">
    <source>
        <dbReference type="SAM" id="Phobius"/>
    </source>
</evidence>
<reference evidence="3 4" key="1">
    <citation type="submission" date="2016-10" db="EMBL/GenBank/DDBJ databases">
        <authorList>
            <person name="de Groot N.N."/>
        </authorList>
    </citation>
    <scope>NUCLEOTIDE SEQUENCE [LARGE SCALE GENOMIC DNA]</scope>
    <source>
        <strain evidence="3 4">CGMCC 1.6291</strain>
    </source>
</reference>
<evidence type="ECO:0000313" key="4">
    <source>
        <dbReference type="Proteomes" id="UP000199657"/>
    </source>
</evidence>
<keyword evidence="1" id="KW-0812">Transmembrane</keyword>
<dbReference type="PANTHER" id="PTHR33371">
    <property type="entry name" value="INTERMEMBRANE PHOSPHOLIPID TRANSPORT SYSTEM BINDING PROTEIN MLAD-RELATED"/>
    <property type="match status" value="1"/>
</dbReference>
<dbReference type="AlphaFoldDB" id="A0A1H8S8Y5"/>
<dbReference type="GO" id="GO:0005543">
    <property type="term" value="F:phospholipid binding"/>
    <property type="evidence" value="ECO:0007669"/>
    <property type="project" value="TreeGrafter"/>
</dbReference>
<name>A0A1H8S8Y5_9GAMM</name>
<sequence>MGSNRRLIEIWVGVFVALGFAALFGLAMQVSNVQFFEARDGYEVELRFENIGGLRTRAPVTVGGVRVGRVTDVGLDANTYEAVVRVRIDETYQLPEDTSASIYTSGLLGEQYIALDPGGLDFYLQDGDEITLTQSALVLERLIGQFLYQMGDGDD</sequence>
<dbReference type="PANTHER" id="PTHR33371:SF4">
    <property type="entry name" value="INTERMEMBRANE PHOSPHOLIPID TRANSPORT SYSTEM BINDING PROTEIN MLAD"/>
    <property type="match status" value="1"/>
</dbReference>
<dbReference type="GO" id="GO:0005548">
    <property type="term" value="F:phospholipid transporter activity"/>
    <property type="evidence" value="ECO:0007669"/>
    <property type="project" value="TreeGrafter"/>
</dbReference>
<keyword evidence="4" id="KW-1185">Reference proteome</keyword>
<dbReference type="OrthoDB" id="9788420at2"/>
<dbReference type="Pfam" id="PF02470">
    <property type="entry name" value="MlaD"/>
    <property type="match status" value="1"/>
</dbReference>
<keyword evidence="1" id="KW-0472">Membrane</keyword>
<accession>A0A1H8S8Y5</accession>
<dbReference type="EMBL" id="FOEG01000002">
    <property type="protein sequence ID" value="SEO75082.1"/>
    <property type="molecule type" value="Genomic_DNA"/>
</dbReference>
<dbReference type="InterPro" id="IPR030970">
    <property type="entry name" value="ABC_MlaD"/>
</dbReference>
<gene>
    <name evidence="3" type="ORF">SAMN04488052_102601</name>
</gene>
<dbReference type="NCBIfam" id="TIGR04430">
    <property type="entry name" value="OM_asym_MlaD"/>
    <property type="match status" value="1"/>
</dbReference>
<dbReference type="RefSeq" id="WP_091641658.1">
    <property type="nucleotide sequence ID" value="NZ_FOEG01000002.1"/>
</dbReference>
<keyword evidence="1" id="KW-1133">Transmembrane helix</keyword>
<dbReference type="STRING" id="406100.SAMN04488052_102601"/>
<proteinExistence type="predicted"/>
<protein>
    <submittedName>
        <fullName evidence="3">Phospholipid/cholesterol/gamma-HCH transport system substrate-binding protein</fullName>
    </submittedName>
</protein>
<organism evidence="3 4">
    <name type="scientific">Aquisalimonas asiatica</name>
    <dbReference type="NCBI Taxonomy" id="406100"/>
    <lineage>
        <taxon>Bacteria</taxon>
        <taxon>Pseudomonadati</taxon>
        <taxon>Pseudomonadota</taxon>
        <taxon>Gammaproteobacteria</taxon>
        <taxon>Chromatiales</taxon>
        <taxon>Ectothiorhodospiraceae</taxon>
        <taxon>Aquisalimonas</taxon>
    </lineage>
</organism>
<evidence type="ECO:0000259" key="2">
    <source>
        <dbReference type="Pfam" id="PF02470"/>
    </source>
</evidence>
<feature type="domain" description="Mce/MlaD" evidence="2">
    <location>
        <begin position="40"/>
        <end position="118"/>
    </location>
</feature>
<dbReference type="InterPro" id="IPR003399">
    <property type="entry name" value="Mce/MlaD"/>
</dbReference>
<feature type="transmembrane region" description="Helical" evidence="1">
    <location>
        <begin position="7"/>
        <end position="28"/>
    </location>
</feature>
<dbReference type="InterPro" id="IPR052336">
    <property type="entry name" value="MlaD_Phospholipid_Transporter"/>
</dbReference>
<evidence type="ECO:0000313" key="3">
    <source>
        <dbReference type="EMBL" id="SEO75082.1"/>
    </source>
</evidence>
<dbReference type="Proteomes" id="UP000199657">
    <property type="component" value="Unassembled WGS sequence"/>
</dbReference>